<sequence length="116" mass="13542">MNVYDKAHELARALKSAPEVIEYKAASEKINSNENNKRMVDDFRKKQFELYSQQLKGIEPSKEQIESINNLFNIINLNSEVRNYLEAEMRFSRLWEDILKILGDAVDIDFGADLMK</sequence>
<protein>
    <recommendedName>
        <fullName evidence="1">UPF0342 protein SAMN05443428_104106</fullName>
    </recommendedName>
</protein>
<dbReference type="Pfam" id="PF06133">
    <property type="entry name" value="Com_YlbF"/>
    <property type="match status" value="1"/>
</dbReference>
<dbReference type="SUPFAM" id="SSF158622">
    <property type="entry name" value="YheA/YmcA-like"/>
    <property type="match status" value="1"/>
</dbReference>
<dbReference type="InterPro" id="IPR010368">
    <property type="entry name" value="Com_YlbF"/>
</dbReference>
<evidence type="ECO:0000313" key="2">
    <source>
        <dbReference type="EMBL" id="SKA81726.1"/>
    </source>
</evidence>
<accession>A0A1T4WWN1</accession>
<dbReference type="STRING" id="1147123.SAMN05443428_104106"/>
<dbReference type="Proteomes" id="UP000190105">
    <property type="component" value="Unassembled WGS sequence"/>
</dbReference>
<dbReference type="AlphaFoldDB" id="A0A1T4WWN1"/>
<dbReference type="EMBL" id="FUYH01000004">
    <property type="protein sequence ID" value="SKA81726.1"/>
    <property type="molecule type" value="Genomic_DNA"/>
</dbReference>
<dbReference type="RefSeq" id="WP_078695736.1">
    <property type="nucleotide sequence ID" value="NZ_FUYH01000004.1"/>
</dbReference>
<name>A0A1T4WWN1_9CLOT</name>
<evidence type="ECO:0000256" key="1">
    <source>
        <dbReference type="HAMAP-Rule" id="MF_01526"/>
    </source>
</evidence>
<dbReference type="OrthoDB" id="9811402at2"/>
<evidence type="ECO:0000313" key="3">
    <source>
        <dbReference type="Proteomes" id="UP000190105"/>
    </source>
</evidence>
<proteinExistence type="inferred from homology"/>
<keyword evidence="3" id="KW-1185">Reference proteome</keyword>
<comment type="similarity">
    <text evidence="1">Belongs to the UPF0342 family.</text>
</comment>
<reference evidence="3" key="1">
    <citation type="submission" date="2017-02" db="EMBL/GenBank/DDBJ databases">
        <authorList>
            <person name="Varghese N."/>
            <person name="Submissions S."/>
        </authorList>
    </citation>
    <scope>NUCLEOTIDE SEQUENCE [LARGE SCALE GENOMIC DNA]</scope>
    <source>
        <strain evidence="3">USBA 833</strain>
    </source>
</reference>
<organism evidence="2 3">
    <name type="scientific">Caloramator quimbayensis</name>
    <dbReference type="NCBI Taxonomy" id="1147123"/>
    <lineage>
        <taxon>Bacteria</taxon>
        <taxon>Bacillati</taxon>
        <taxon>Bacillota</taxon>
        <taxon>Clostridia</taxon>
        <taxon>Eubacteriales</taxon>
        <taxon>Clostridiaceae</taxon>
        <taxon>Caloramator</taxon>
    </lineage>
</organism>
<gene>
    <name evidence="2" type="ORF">SAMN05443428_104106</name>
</gene>
<dbReference type="Gene3D" id="1.20.1500.10">
    <property type="entry name" value="YheA/YmcA-like"/>
    <property type="match status" value="1"/>
</dbReference>
<dbReference type="InterPro" id="IPR023378">
    <property type="entry name" value="YheA/YmcA-like_dom_sf"/>
</dbReference>
<dbReference type="HAMAP" id="MF_01526">
    <property type="entry name" value="UPF0342"/>
    <property type="match status" value="1"/>
</dbReference>